<proteinExistence type="inferred from homology"/>
<feature type="binding site" description="covalent" evidence="10 11">
    <location>
        <position position="131"/>
    </location>
    <ligand>
        <name>heme</name>
        <dbReference type="ChEBI" id="CHEBI:30413"/>
    </ligand>
</feature>
<accession>A0A5C6U7M7</accession>
<dbReference type="GO" id="GO:0046872">
    <property type="term" value="F:metal ion binding"/>
    <property type="evidence" value="ECO:0007669"/>
    <property type="project" value="UniProtKB-KW"/>
</dbReference>
<organism evidence="13 14">
    <name type="scientific">Flavisphingopyxis soli</name>
    <dbReference type="NCBI Taxonomy" id="2601267"/>
    <lineage>
        <taxon>Bacteria</taxon>
        <taxon>Pseudomonadati</taxon>
        <taxon>Pseudomonadota</taxon>
        <taxon>Alphaproteobacteria</taxon>
        <taxon>Sphingomonadales</taxon>
        <taxon>Sphingopyxidaceae</taxon>
        <taxon>Flavisphingopyxis</taxon>
    </lineage>
</organism>
<feature type="topological domain" description="Extracellular" evidence="10">
    <location>
        <begin position="37"/>
        <end position="159"/>
    </location>
</feature>
<evidence type="ECO:0000313" key="14">
    <source>
        <dbReference type="Proteomes" id="UP000321129"/>
    </source>
</evidence>
<comment type="subcellular location">
    <subcellularLocation>
        <location evidence="10">Cell membrane</location>
        <topology evidence="10">Single-pass type II membrane protein</topology>
    </subcellularLocation>
    <subcellularLocation>
        <location evidence="1">Membrane</location>
    </subcellularLocation>
</comment>
<dbReference type="OrthoDB" id="9793584at2"/>
<feature type="binding site" description="axial binding residue" evidence="10 11">
    <location>
        <position position="135"/>
    </location>
    <ligand>
        <name>heme</name>
        <dbReference type="ChEBI" id="CHEBI:30413"/>
    </ligand>
    <ligandPart>
        <name>Fe</name>
        <dbReference type="ChEBI" id="CHEBI:18248"/>
    </ligandPart>
</feature>
<dbReference type="NCBIfam" id="NF009727">
    <property type="entry name" value="PRK13254.1-1"/>
    <property type="match status" value="1"/>
</dbReference>
<dbReference type="InterPro" id="IPR036127">
    <property type="entry name" value="CcmE-like_sf"/>
</dbReference>
<feature type="region of interest" description="Disordered" evidence="12">
    <location>
        <begin position="138"/>
        <end position="159"/>
    </location>
</feature>
<keyword evidence="8 10" id="KW-0408">Iron</keyword>
<dbReference type="GO" id="GO:0005886">
    <property type="term" value="C:plasma membrane"/>
    <property type="evidence" value="ECO:0007669"/>
    <property type="project" value="UniProtKB-SubCell"/>
</dbReference>
<comment type="function">
    <text evidence="10">Heme chaperone required for the biogenesis of c-type cytochromes. Transiently binds heme delivered by CcmC and transfers the heme to apo-cytochromes in a process facilitated by CcmF and CcmH.</text>
</comment>
<evidence type="ECO:0000256" key="1">
    <source>
        <dbReference type="ARBA" id="ARBA00004370"/>
    </source>
</evidence>
<dbReference type="AlphaFoldDB" id="A0A5C6U7M7"/>
<dbReference type="GO" id="GO:0017004">
    <property type="term" value="P:cytochrome complex assembly"/>
    <property type="evidence" value="ECO:0007669"/>
    <property type="project" value="UniProtKB-KW"/>
</dbReference>
<keyword evidence="9 10" id="KW-0472">Membrane</keyword>
<comment type="caution">
    <text evidence="13">The sequence shown here is derived from an EMBL/GenBank/DDBJ whole genome shotgun (WGS) entry which is preliminary data.</text>
</comment>
<evidence type="ECO:0000256" key="10">
    <source>
        <dbReference type="HAMAP-Rule" id="MF_01959"/>
    </source>
</evidence>
<dbReference type="GO" id="GO:0020037">
    <property type="term" value="F:heme binding"/>
    <property type="evidence" value="ECO:0007669"/>
    <property type="project" value="InterPro"/>
</dbReference>
<dbReference type="RefSeq" id="WP_147122931.1">
    <property type="nucleotide sequence ID" value="NZ_VOPY01000002.1"/>
</dbReference>
<dbReference type="PANTHER" id="PTHR34128">
    <property type="entry name" value="CYTOCHROME C-TYPE BIOGENESIS PROTEIN CCME HOMOLOG, MITOCHONDRIAL"/>
    <property type="match status" value="1"/>
</dbReference>
<evidence type="ECO:0000256" key="3">
    <source>
        <dbReference type="ARBA" id="ARBA00022692"/>
    </source>
</evidence>
<dbReference type="GO" id="GO:0017003">
    <property type="term" value="P:protein-heme linkage"/>
    <property type="evidence" value="ECO:0007669"/>
    <property type="project" value="UniProtKB-UniRule"/>
</dbReference>
<comment type="similarity">
    <text evidence="10">Belongs to the CcmE/CycJ family.</text>
</comment>
<dbReference type="HAMAP" id="MF_01959">
    <property type="entry name" value="CcmE"/>
    <property type="match status" value="1"/>
</dbReference>
<dbReference type="InterPro" id="IPR004329">
    <property type="entry name" value="CcmE"/>
</dbReference>
<keyword evidence="7 10" id="KW-1133">Transmembrane helix</keyword>
<keyword evidence="14" id="KW-1185">Reference proteome</keyword>
<evidence type="ECO:0000256" key="5">
    <source>
        <dbReference type="ARBA" id="ARBA00022748"/>
    </source>
</evidence>
<evidence type="ECO:0000256" key="8">
    <source>
        <dbReference type="ARBA" id="ARBA00023004"/>
    </source>
</evidence>
<dbReference type="InterPro" id="IPR012340">
    <property type="entry name" value="NA-bd_OB-fold"/>
</dbReference>
<evidence type="ECO:0000256" key="7">
    <source>
        <dbReference type="ARBA" id="ARBA00022989"/>
    </source>
</evidence>
<evidence type="ECO:0000313" key="13">
    <source>
        <dbReference type="EMBL" id="TXC68977.1"/>
    </source>
</evidence>
<evidence type="ECO:0000256" key="11">
    <source>
        <dbReference type="PIRSR" id="PIRSR604329-50"/>
    </source>
</evidence>
<keyword evidence="2 10" id="KW-0349">Heme</keyword>
<evidence type="ECO:0000256" key="6">
    <source>
        <dbReference type="ARBA" id="ARBA00022968"/>
    </source>
</evidence>
<dbReference type="PANTHER" id="PTHR34128:SF2">
    <property type="entry name" value="CYTOCHROME C-TYPE BIOGENESIS PROTEIN CCME HOMOLOG, MITOCHONDRIAL"/>
    <property type="match status" value="1"/>
</dbReference>
<gene>
    <name evidence="10 13" type="primary">ccmE</name>
    <name evidence="10" type="synonym">cycJ</name>
    <name evidence="13" type="ORF">FSZ31_08505</name>
</gene>
<evidence type="ECO:0000256" key="9">
    <source>
        <dbReference type="ARBA" id="ARBA00023136"/>
    </source>
</evidence>
<feature type="topological domain" description="Cytoplasmic" evidence="10">
    <location>
        <begin position="1"/>
        <end position="15"/>
    </location>
</feature>
<protein>
    <recommendedName>
        <fullName evidence="10">Cytochrome c-type biogenesis protein CcmE</fullName>
    </recommendedName>
    <alternativeName>
        <fullName evidence="10">Cytochrome c maturation protein E</fullName>
    </alternativeName>
    <alternativeName>
        <fullName evidence="10">Heme chaperone CcmE</fullName>
    </alternativeName>
</protein>
<evidence type="ECO:0000256" key="4">
    <source>
        <dbReference type="ARBA" id="ARBA00022723"/>
    </source>
</evidence>
<evidence type="ECO:0000256" key="2">
    <source>
        <dbReference type="ARBA" id="ARBA00022617"/>
    </source>
</evidence>
<keyword evidence="10" id="KW-1003">Cell membrane</keyword>
<reference evidence="13 14" key="1">
    <citation type="submission" date="2019-08" db="EMBL/GenBank/DDBJ databases">
        <title>Sphingorhabdus soil sp. nov., isolated from arctic soil.</title>
        <authorList>
            <person name="Liu Y."/>
        </authorList>
    </citation>
    <scope>NUCLEOTIDE SEQUENCE [LARGE SCALE GENOMIC DNA]</scope>
    <source>
        <strain evidence="13 14">D-2Q-5-6</strain>
    </source>
</reference>
<keyword evidence="3 10" id="KW-0812">Transmembrane</keyword>
<dbReference type="Pfam" id="PF03100">
    <property type="entry name" value="CcmE"/>
    <property type="match status" value="1"/>
</dbReference>
<dbReference type="Gene3D" id="2.40.50.140">
    <property type="entry name" value="Nucleic acid-binding proteins"/>
    <property type="match status" value="1"/>
</dbReference>
<keyword evidence="6 10" id="KW-0735">Signal-anchor</keyword>
<keyword evidence="5 10" id="KW-0201">Cytochrome c-type biogenesis</keyword>
<dbReference type="EMBL" id="VOPY01000002">
    <property type="protein sequence ID" value="TXC68977.1"/>
    <property type="molecule type" value="Genomic_DNA"/>
</dbReference>
<keyword evidence="4 10" id="KW-0479">Metal-binding</keyword>
<name>A0A5C6U7M7_9SPHN</name>
<evidence type="ECO:0000256" key="12">
    <source>
        <dbReference type="SAM" id="MobiDB-lite"/>
    </source>
</evidence>
<dbReference type="SUPFAM" id="SSF82093">
    <property type="entry name" value="Heme chaperone CcmE"/>
    <property type="match status" value="1"/>
</dbReference>
<dbReference type="NCBIfam" id="NF009731">
    <property type="entry name" value="PRK13254.1-5"/>
    <property type="match status" value="1"/>
</dbReference>
<dbReference type="Proteomes" id="UP000321129">
    <property type="component" value="Unassembled WGS sequence"/>
</dbReference>
<sequence length="159" mass="16934">MTTQTKPRLKPKHQRLVLALIAIVAIIGAGLLAASALRDEAAYFVTPSDIAAKPPEPGVAIRLGGMVEKGSIVRSPDGLGLAFVVTDGKATTRVAFRGIVPDLFREESGMVADGSLNAEGTFVATRILAKHDERYMPPQLGTMPIDRDNMVGTTVEPKR</sequence>